<keyword evidence="4" id="KW-1185">Reference proteome</keyword>
<feature type="transmembrane region" description="Helical" evidence="2">
    <location>
        <begin position="139"/>
        <end position="156"/>
    </location>
</feature>
<reference evidence="3" key="1">
    <citation type="submission" date="2020-07" db="EMBL/GenBank/DDBJ databases">
        <authorList>
            <person name="Nieuwenhuis M."/>
            <person name="Van De Peppel L.J.J."/>
        </authorList>
    </citation>
    <scope>NUCLEOTIDE SEQUENCE</scope>
    <source>
        <strain evidence="3">AP01</strain>
        <tissue evidence="3">Mycelium</tissue>
    </source>
</reference>
<keyword evidence="2" id="KW-1133">Transmembrane helix</keyword>
<evidence type="ECO:0000256" key="1">
    <source>
        <dbReference type="SAM" id="MobiDB-lite"/>
    </source>
</evidence>
<keyword evidence="2" id="KW-0472">Membrane</keyword>
<dbReference type="EMBL" id="JABCKV010000151">
    <property type="protein sequence ID" value="KAG5642854.1"/>
    <property type="molecule type" value="Genomic_DNA"/>
</dbReference>
<dbReference type="OrthoDB" id="5389493at2759"/>
<proteinExistence type="predicted"/>
<evidence type="ECO:0000256" key="2">
    <source>
        <dbReference type="SAM" id="Phobius"/>
    </source>
</evidence>
<evidence type="ECO:0000313" key="4">
    <source>
        <dbReference type="Proteomes" id="UP000775547"/>
    </source>
</evidence>
<organism evidence="3 4">
    <name type="scientific">Asterophora parasitica</name>
    <dbReference type="NCBI Taxonomy" id="117018"/>
    <lineage>
        <taxon>Eukaryota</taxon>
        <taxon>Fungi</taxon>
        <taxon>Dikarya</taxon>
        <taxon>Basidiomycota</taxon>
        <taxon>Agaricomycotina</taxon>
        <taxon>Agaricomycetes</taxon>
        <taxon>Agaricomycetidae</taxon>
        <taxon>Agaricales</taxon>
        <taxon>Tricholomatineae</taxon>
        <taxon>Lyophyllaceae</taxon>
        <taxon>Asterophora</taxon>
    </lineage>
</organism>
<protein>
    <submittedName>
        <fullName evidence="3">Uncharacterized protein</fullName>
    </submittedName>
</protein>
<accession>A0A9P7KB91</accession>
<reference evidence="3" key="2">
    <citation type="submission" date="2021-10" db="EMBL/GenBank/DDBJ databases">
        <title>Phylogenomics reveals ancestral predisposition of the termite-cultivated fungus Termitomyces towards a domesticated lifestyle.</title>
        <authorList>
            <person name="Auxier B."/>
            <person name="Grum-Grzhimaylo A."/>
            <person name="Cardenas M.E."/>
            <person name="Lodge J.D."/>
            <person name="Laessoe T."/>
            <person name="Pedersen O."/>
            <person name="Smith M.E."/>
            <person name="Kuyper T.W."/>
            <person name="Franco-Molano E.A."/>
            <person name="Baroni T.J."/>
            <person name="Aanen D.K."/>
        </authorList>
    </citation>
    <scope>NUCLEOTIDE SEQUENCE</scope>
    <source>
        <strain evidence="3">AP01</strain>
        <tissue evidence="3">Mycelium</tissue>
    </source>
</reference>
<keyword evidence="2" id="KW-0812">Transmembrane</keyword>
<feature type="transmembrane region" description="Helical" evidence="2">
    <location>
        <begin position="20"/>
        <end position="38"/>
    </location>
</feature>
<name>A0A9P7KB91_9AGAR</name>
<evidence type="ECO:0000313" key="3">
    <source>
        <dbReference type="EMBL" id="KAG5642854.1"/>
    </source>
</evidence>
<comment type="caution">
    <text evidence="3">The sequence shown here is derived from an EMBL/GenBank/DDBJ whole genome shotgun (WGS) entry which is preliminary data.</text>
</comment>
<feature type="transmembrane region" description="Helical" evidence="2">
    <location>
        <begin position="176"/>
        <end position="198"/>
    </location>
</feature>
<feature type="region of interest" description="Disordered" evidence="1">
    <location>
        <begin position="211"/>
        <end position="232"/>
    </location>
</feature>
<gene>
    <name evidence="3" type="ORF">DXG03_002031</name>
</gene>
<feature type="transmembrane region" description="Helical" evidence="2">
    <location>
        <begin position="63"/>
        <end position="79"/>
    </location>
</feature>
<feature type="transmembrane region" description="Helical" evidence="2">
    <location>
        <begin position="99"/>
        <end position="119"/>
    </location>
</feature>
<dbReference type="AlphaFoldDB" id="A0A9P7KB91"/>
<sequence>MRAILAGPGGNNINLIIAEQVLFSIGFFSLLYSAYTLVMDRELMSDYPSAGGIISRVIRKRRLYRLVLLAGIVIGAVGISDSNPSNSPSTISTGMSLHLASAIIYLVLVALLAFQTLILAKAELRNGGSGYKHSKASFGARYGIYILLVIAQLLVVRESFAVATANDFTAANNEHLWYPLIALPEILAVMLYSIPDLVPMNSELRDRHMRSEVSGLPTTAAQSSERPTSEVP</sequence>
<feature type="compositionally biased region" description="Polar residues" evidence="1">
    <location>
        <begin position="216"/>
        <end position="232"/>
    </location>
</feature>
<dbReference type="Proteomes" id="UP000775547">
    <property type="component" value="Unassembled WGS sequence"/>
</dbReference>